<reference evidence="2" key="1">
    <citation type="journal article" date="2015" name="Nature">
        <title>Complex archaea that bridge the gap between prokaryotes and eukaryotes.</title>
        <authorList>
            <person name="Spang A."/>
            <person name="Saw J.H."/>
            <person name="Jorgensen S.L."/>
            <person name="Zaremba-Niedzwiedzka K."/>
            <person name="Martijn J."/>
            <person name="Lind A.E."/>
            <person name="van Eijk R."/>
            <person name="Schleper C."/>
            <person name="Guy L."/>
            <person name="Ettema T.J."/>
        </authorList>
    </citation>
    <scope>NUCLEOTIDE SEQUENCE</scope>
</reference>
<gene>
    <name evidence="2" type="ORF">LCGC14_2960670</name>
</gene>
<dbReference type="InterPro" id="IPR025870">
    <property type="entry name" value="Glyoxalase-like_dom"/>
</dbReference>
<evidence type="ECO:0000259" key="1">
    <source>
        <dbReference type="Pfam" id="PF13468"/>
    </source>
</evidence>
<evidence type="ECO:0000313" key="2">
    <source>
        <dbReference type="EMBL" id="KKK66777.1"/>
    </source>
</evidence>
<dbReference type="InterPro" id="IPR029068">
    <property type="entry name" value="Glyas_Bleomycin-R_OHBP_Dase"/>
</dbReference>
<dbReference type="Gene3D" id="3.10.180.10">
    <property type="entry name" value="2,3-Dihydroxybiphenyl 1,2-Dioxygenase, domain 1"/>
    <property type="match status" value="1"/>
</dbReference>
<sequence>MLELDHLAVAGTTLEAARSYVEEQLGVGMSAGGAHVTMGTHNALLGLGPGRYLEAIAIDPRARAPRHARWFGLDSFAGPARLVAWILRCSDL</sequence>
<dbReference type="EMBL" id="LAZR01059919">
    <property type="protein sequence ID" value="KKK66777.1"/>
    <property type="molecule type" value="Genomic_DNA"/>
</dbReference>
<comment type="caution">
    <text evidence="2">The sequence shown here is derived from an EMBL/GenBank/DDBJ whole genome shotgun (WGS) entry which is preliminary data.</text>
</comment>
<accession>A0A0F8XC67</accession>
<dbReference type="AlphaFoldDB" id="A0A0F8XC67"/>
<proteinExistence type="predicted"/>
<feature type="non-terminal residue" evidence="2">
    <location>
        <position position="92"/>
    </location>
</feature>
<protein>
    <recommendedName>
        <fullName evidence="1">Glyoxalase-like domain-containing protein</fullName>
    </recommendedName>
</protein>
<name>A0A0F8XC67_9ZZZZ</name>
<feature type="domain" description="Glyoxalase-like" evidence="1">
    <location>
        <begin position="4"/>
        <end position="92"/>
    </location>
</feature>
<dbReference type="Pfam" id="PF13468">
    <property type="entry name" value="Glyoxalase_3"/>
    <property type="match status" value="1"/>
</dbReference>
<organism evidence="2">
    <name type="scientific">marine sediment metagenome</name>
    <dbReference type="NCBI Taxonomy" id="412755"/>
    <lineage>
        <taxon>unclassified sequences</taxon>
        <taxon>metagenomes</taxon>
        <taxon>ecological metagenomes</taxon>
    </lineage>
</organism>